<feature type="compositionally biased region" description="Polar residues" evidence="1">
    <location>
        <begin position="391"/>
        <end position="400"/>
    </location>
</feature>
<dbReference type="SUPFAM" id="SSF51695">
    <property type="entry name" value="PLC-like phosphodiesterases"/>
    <property type="match status" value="1"/>
</dbReference>
<dbReference type="InterPro" id="IPR017946">
    <property type="entry name" value="PLC-like_Pdiesterase_TIM-brl"/>
</dbReference>
<protein>
    <submittedName>
        <fullName evidence="3">Uncharacterized protein</fullName>
    </submittedName>
</protein>
<evidence type="ECO:0000313" key="4">
    <source>
        <dbReference type="Proteomes" id="UP001346149"/>
    </source>
</evidence>
<dbReference type="InterPro" id="IPR051057">
    <property type="entry name" value="PI-PLC_domain"/>
</dbReference>
<dbReference type="Pfam" id="PF26178">
    <property type="entry name" value="PI-PLC_cat"/>
    <property type="match status" value="1"/>
</dbReference>
<evidence type="ECO:0000313" key="3">
    <source>
        <dbReference type="EMBL" id="KAK4784814.1"/>
    </source>
</evidence>
<dbReference type="GO" id="GO:0006629">
    <property type="term" value="P:lipid metabolic process"/>
    <property type="evidence" value="ECO:0007669"/>
    <property type="project" value="InterPro"/>
</dbReference>
<dbReference type="CDD" id="cd08588">
    <property type="entry name" value="PI-PLCc_At5g67130_like"/>
    <property type="match status" value="1"/>
</dbReference>
<organism evidence="3 4">
    <name type="scientific">Trapa natans</name>
    <name type="common">Water chestnut</name>
    <dbReference type="NCBI Taxonomy" id="22666"/>
    <lineage>
        <taxon>Eukaryota</taxon>
        <taxon>Viridiplantae</taxon>
        <taxon>Streptophyta</taxon>
        <taxon>Embryophyta</taxon>
        <taxon>Tracheophyta</taxon>
        <taxon>Spermatophyta</taxon>
        <taxon>Magnoliopsida</taxon>
        <taxon>eudicotyledons</taxon>
        <taxon>Gunneridae</taxon>
        <taxon>Pentapetalae</taxon>
        <taxon>rosids</taxon>
        <taxon>malvids</taxon>
        <taxon>Myrtales</taxon>
        <taxon>Lythraceae</taxon>
        <taxon>Trapa</taxon>
    </lineage>
</organism>
<dbReference type="PANTHER" id="PTHR13593">
    <property type="match status" value="1"/>
</dbReference>
<feature type="chain" id="PRO_5042832001" evidence="2">
    <location>
        <begin position="36"/>
        <end position="426"/>
    </location>
</feature>
<keyword evidence="4" id="KW-1185">Reference proteome</keyword>
<feature type="signal peptide" evidence="2">
    <location>
        <begin position="1"/>
        <end position="35"/>
    </location>
</feature>
<dbReference type="GO" id="GO:0008081">
    <property type="term" value="F:phosphoric diester hydrolase activity"/>
    <property type="evidence" value="ECO:0007669"/>
    <property type="project" value="InterPro"/>
</dbReference>
<dbReference type="EMBL" id="JAXQNO010000014">
    <property type="protein sequence ID" value="KAK4784814.1"/>
    <property type="molecule type" value="Genomic_DNA"/>
</dbReference>
<dbReference type="Gene3D" id="3.20.20.190">
    <property type="entry name" value="Phosphatidylinositol (PI) phosphodiesterase"/>
    <property type="match status" value="1"/>
</dbReference>
<reference evidence="3 4" key="1">
    <citation type="journal article" date="2023" name="Hortic Res">
        <title>Pangenome of water caltrop reveals structural variations and asymmetric subgenome divergence after allopolyploidization.</title>
        <authorList>
            <person name="Zhang X."/>
            <person name="Chen Y."/>
            <person name="Wang L."/>
            <person name="Yuan Y."/>
            <person name="Fang M."/>
            <person name="Shi L."/>
            <person name="Lu R."/>
            <person name="Comes H.P."/>
            <person name="Ma Y."/>
            <person name="Chen Y."/>
            <person name="Huang G."/>
            <person name="Zhou Y."/>
            <person name="Zheng Z."/>
            <person name="Qiu Y."/>
        </authorList>
    </citation>
    <scope>NUCLEOTIDE SEQUENCE [LARGE SCALE GENOMIC DNA]</scope>
    <source>
        <strain evidence="3">F231</strain>
    </source>
</reference>
<sequence>MEASNPPLSHGRRLRIISALLLGSLFFCLCTSSAALKIGETCSSNSVCDAGLQCDTCASNGNTRPRCTRIQPVNPTSKVKGLPFNKYSWLTTHNSYALSGSKSQTGSTIIAPTNQEDSVTNQLKNGVRGLMLDMYDFQNDIWLCHSFQGTCYNYTSFQPAINVLKEIESFLSANPTEIVTIFIEDYVTSAKGLTNVFNSSGLSKYWFPVSRMPKNGGDWPTVDDMVQQNQRLVVFTSKSAKEASEGIAYQWSYVVENQYGDGGMVAGSCPNRNESPAMNTTSRSLILENYFPDSPNRTTACKDNSAPLTTMMKTCYEAAGKRWPNFIAVDFYQRSDGGGAPEAVDEANGHLTCGCDSISYCRANATFGTCDIPVLSPPPPAALASDSPPSGTSQSPNSSLYRLDGRSTPFHLLALIISTAVLILRS</sequence>
<dbReference type="Proteomes" id="UP001346149">
    <property type="component" value="Unassembled WGS sequence"/>
</dbReference>
<gene>
    <name evidence="3" type="ORF">SAY86_019182</name>
</gene>
<dbReference type="PANTHER" id="PTHR13593:SF89">
    <property type="entry name" value="PLC-LIKE PHOSPHODIESTERASES SUPERFAMILY PROTEIN"/>
    <property type="match status" value="1"/>
</dbReference>
<evidence type="ECO:0000256" key="1">
    <source>
        <dbReference type="SAM" id="MobiDB-lite"/>
    </source>
</evidence>
<dbReference type="AlphaFoldDB" id="A0AAN7LI83"/>
<accession>A0AAN7LI83</accession>
<comment type="caution">
    <text evidence="3">The sequence shown here is derived from an EMBL/GenBank/DDBJ whole genome shotgun (WGS) entry which is preliminary data.</text>
</comment>
<proteinExistence type="predicted"/>
<evidence type="ECO:0000256" key="2">
    <source>
        <dbReference type="SAM" id="SignalP"/>
    </source>
</evidence>
<dbReference type="PROSITE" id="PS50007">
    <property type="entry name" value="PIPLC_X_DOMAIN"/>
    <property type="match status" value="1"/>
</dbReference>
<name>A0AAN7LI83_TRANT</name>
<dbReference type="FunFam" id="3.20.20.190:FF:000048">
    <property type="entry name" value="PI-PLC X domain-containing protein"/>
    <property type="match status" value="1"/>
</dbReference>
<keyword evidence="2" id="KW-0732">Signal</keyword>
<feature type="region of interest" description="Disordered" evidence="1">
    <location>
        <begin position="380"/>
        <end position="400"/>
    </location>
</feature>